<dbReference type="KEGG" id="pbv:AR543_09680"/>
<evidence type="ECO:0000256" key="5">
    <source>
        <dbReference type="ARBA" id="ARBA00023136"/>
    </source>
</evidence>
<evidence type="ECO:0000256" key="1">
    <source>
        <dbReference type="ARBA" id="ARBA00004141"/>
    </source>
</evidence>
<reference evidence="7 8" key="2">
    <citation type="journal article" date="2016" name="Int. J. Syst. Evol. Microbiol.">
        <title>Paenibacillus bovis sp. nov., isolated from raw yak (Bos grunniens) milk.</title>
        <authorList>
            <person name="Gao C."/>
            <person name="Han J."/>
            <person name="Liu Z."/>
            <person name="Xu X."/>
            <person name="Hang F."/>
            <person name="Wu Z."/>
        </authorList>
    </citation>
    <scope>NUCLEOTIDE SEQUENCE [LARGE SCALE GENOMIC DNA]</scope>
    <source>
        <strain evidence="7 8">BD3526</strain>
    </source>
</reference>
<dbReference type="AlphaFoldDB" id="A0A172ZF21"/>
<feature type="transmembrane region" description="Helical" evidence="6">
    <location>
        <begin position="100"/>
        <end position="120"/>
    </location>
</feature>
<feature type="transmembrane region" description="Helical" evidence="6">
    <location>
        <begin position="44"/>
        <end position="62"/>
    </location>
</feature>
<protein>
    <recommendedName>
        <fullName evidence="9">DUF423 domain-containing protein</fullName>
    </recommendedName>
</protein>
<feature type="transmembrane region" description="Helical" evidence="6">
    <location>
        <begin position="74"/>
        <end position="94"/>
    </location>
</feature>
<evidence type="ECO:0000256" key="2">
    <source>
        <dbReference type="ARBA" id="ARBA00009694"/>
    </source>
</evidence>
<evidence type="ECO:0000256" key="3">
    <source>
        <dbReference type="ARBA" id="ARBA00022692"/>
    </source>
</evidence>
<evidence type="ECO:0000256" key="6">
    <source>
        <dbReference type="SAM" id="Phobius"/>
    </source>
</evidence>
<dbReference type="STRING" id="1616788.AR543_09680"/>
<keyword evidence="8" id="KW-1185">Reference proteome</keyword>
<evidence type="ECO:0000313" key="8">
    <source>
        <dbReference type="Proteomes" id="UP000078148"/>
    </source>
</evidence>
<dbReference type="OrthoDB" id="9802121at2"/>
<name>A0A172ZF21_9BACL</name>
<dbReference type="RefSeq" id="WP_060533923.1">
    <property type="nucleotide sequence ID" value="NZ_CP013023.1"/>
</dbReference>
<dbReference type="PANTHER" id="PTHR43461">
    <property type="entry name" value="TRANSMEMBRANE PROTEIN 256"/>
    <property type="match status" value="1"/>
</dbReference>
<evidence type="ECO:0000256" key="4">
    <source>
        <dbReference type="ARBA" id="ARBA00022989"/>
    </source>
</evidence>
<dbReference type="GO" id="GO:0005886">
    <property type="term" value="C:plasma membrane"/>
    <property type="evidence" value="ECO:0007669"/>
    <property type="project" value="TreeGrafter"/>
</dbReference>
<gene>
    <name evidence="7" type="ORF">AR543_09680</name>
</gene>
<keyword evidence="4 6" id="KW-1133">Transmembrane helix</keyword>
<comment type="subcellular location">
    <subcellularLocation>
        <location evidence="1">Membrane</location>
        <topology evidence="1">Multi-pass membrane protein</topology>
    </subcellularLocation>
</comment>
<sequence length="127" mass="13265">MQRTYIMIGSILGMIGVGIGAFGSHILEPIIGARIETFRTGVEYHFVHAIAVLIAAILAGLFGESALLRWAARLFTAGVVLFSGSLYVLCITGVKVLGAITPLGGLCFIAGWILLAVAGAKYGKKTA</sequence>
<dbReference type="Proteomes" id="UP000078148">
    <property type="component" value="Chromosome"/>
</dbReference>
<dbReference type="InterPro" id="IPR006696">
    <property type="entry name" value="DUF423"/>
</dbReference>
<dbReference type="Pfam" id="PF04241">
    <property type="entry name" value="DUF423"/>
    <property type="match status" value="1"/>
</dbReference>
<evidence type="ECO:0008006" key="9">
    <source>
        <dbReference type="Google" id="ProtNLM"/>
    </source>
</evidence>
<proteinExistence type="inferred from homology"/>
<reference evidence="8" key="1">
    <citation type="submission" date="2015-10" db="EMBL/GenBank/DDBJ databases">
        <title>Genome of Paenibacillus bovis sp. nov.</title>
        <authorList>
            <person name="Wu Z."/>
            <person name="Gao C."/>
            <person name="Liu Z."/>
            <person name="Zheng H."/>
        </authorList>
    </citation>
    <scope>NUCLEOTIDE SEQUENCE [LARGE SCALE GENOMIC DNA]</scope>
    <source>
        <strain evidence="8">BD3526</strain>
    </source>
</reference>
<evidence type="ECO:0000313" key="7">
    <source>
        <dbReference type="EMBL" id="ANF96241.1"/>
    </source>
</evidence>
<comment type="similarity">
    <text evidence="2">Belongs to the UPF0382 family.</text>
</comment>
<keyword evidence="3 6" id="KW-0812">Transmembrane</keyword>
<keyword evidence="5 6" id="KW-0472">Membrane</keyword>
<dbReference type="EMBL" id="CP013023">
    <property type="protein sequence ID" value="ANF96241.1"/>
    <property type="molecule type" value="Genomic_DNA"/>
</dbReference>
<dbReference type="PANTHER" id="PTHR43461:SF1">
    <property type="entry name" value="TRANSMEMBRANE PROTEIN 256"/>
    <property type="match status" value="1"/>
</dbReference>
<feature type="transmembrane region" description="Helical" evidence="6">
    <location>
        <begin position="5"/>
        <end position="24"/>
    </location>
</feature>
<organism evidence="7 8">
    <name type="scientific">Paenibacillus bovis</name>
    <dbReference type="NCBI Taxonomy" id="1616788"/>
    <lineage>
        <taxon>Bacteria</taxon>
        <taxon>Bacillati</taxon>
        <taxon>Bacillota</taxon>
        <taxon>Bacilli</taxon>
        <taxon>Bacillales</taxon>
        <taxon>Paenibacillaceae</taxon>
        <taxon>Paenibacillus</taxon>
    </lineage>
</organism>
<accession>A0A172ZF21</accession>